<evidence type="ECO:0008006" key="3">
    <source>
        <dbReference type="Google" id="ProtNLM"/>
    </source>
</evidence>
<evidence type="ECO:0000313" key="1">
    <source>
        <dbReference type="EMBL" id="PKU48723.1"/>
    </source>
</evidence>
<organism evidence="1 2">
    <name type="scientific">Limosa lapponica baueri</name>
    <dbReference type="NCBI Taxonomy" id="1758121"/>
    <lineage>
        <taxon>Eukaryota</taxon>
        <taxon>Metazoa</taxon>
        <taxon>Chordata</taxon>
        <taxon>Craniata</taxon>
        <taxon>Vertebrata</taxon>
        <taxon>Euteleostomi</taxon>
        <taxon>Archelosauria</taxon>
        <taxon>Archosauria</taxon>
        <taxon>Dinosauria</taxon>
        <taxon>Saurischia</taxon>
        <taxon>Theropoda</taxon>
        <taxon>Coelurosauria</taxon>
        <taxon>Aves</taxon>
        <taxon>Neognathae</taxon>
        <taxon>Neoaves</taxon>
        <taxon>Charadriiformes</taxon>
        <taxon>Scolopacidae</taxon>
        <taxon>Limosa</taxon>
    </lineage>
</organism>
<reference evidence="2" key="2">
    <citation type="submission" date="2017-12" db="EMBL/GenBank/DDBJ databases">
        <title>Genome sequence of the Bar-tailed Godwit (Limosa lapponica baueri).</title>
        <authorList>
            <person name="Lima N.C.B."/>
            <person name="Parody-Merino A.M."/>
            <person name="Battley P.F."/>
            <person name="Fidler A.E."/>
            <person name="Prosdocimi F."/>
        </authorList>
    </citation>
    <scope>NUCLEOTIDE SEQUENCE [LARGE SCALE GENOMIC DNA]</scope>
</reference>
<accession>A0A2I0URP2</accession>
<gene>
    <name evidence="1" type="ORF">llap_1047</name>
</gene>
<dbReference type="EMBL" id="KZ505648">
    <property type="protein sequence ID" value="PKU48723.1"/>
    <property type="molecule type" value="Genomic_DNA"/>
</dbReference>
<evidence type="ECO:0000313" key="2">
    <source>
        <dbReference type="Proteomes" id="UP000233556"/>
    </source>
</evidence>
<keyword evidence="2" id="KW-1185">Reference proteome</keyword>
<reference evidence="2" key="1">
    <citation type="submission" date="2017-11" db="EMBL/GenBank/DDBJ databases">
        <authorList>
            <person name="Lima N.C."/>
            <person name="Parody-Merino A.M."/>
            <person name="Battley P.F."/>
            <person name="Fidler A.E."/>
            <person name="Prosdocimi F."/>
        </authorList>
    </citation>
    <scope>NUCLEOTIDE SEQUENCE [LARGE SCALE GENOMIC DNA]</scope>
</reference>
<dbReference type="OrthoDB" id="10063766at2759"/>
<sequence>MKMIGGLEHLSYEDRLRETALFSLEKTRLWGDLIAAFQYLKGAYRTAQEGIFVRKCSDRTRALICKAERTGFQEKFTCSTVHDLVTPKGAQKGAEDMGTGCNNYP</sequence>
<dbReference type="Proteomes" id="UP000233556">
    <property type="component" value="Unassembled WGS sequence"/>
</dbReference>
<dbReference type="AlphaFoldDB" id="A0A2I0URP2"/>
<proteinExistence type="predicted"/>
<name>A0A2I0URP2_LIMLA</name>
<protein>
    <recommendedName>
        <fullName evidence="3">Rna-directed dna polymerase from mobile element jockey-like</fullName>
    </recommendedName>
</protein>